<organism evidence="6 7">
    <name type="scientific">Gibberella moniliformis (strain M3125 / FGSC 7600)</name>
    <name type="common">Maize ear and stalk rot fungus</name>
    <name type="synonym">Fusarium verticillioides</name>
    <dbReference type="NCBI Taxonomy" id="334819"/>
    <lineage>
        <taxon>Eukaryota</taxon>
        <taxon>Fungi</taxon>
        <taxon>Dikarya</taxon>
        <taxon>Ascomycota</taxon>
        <taxon>Pezizomycotina</taxon>
        <taxon>Sordariomycetes</taxon>
        <taxon>Hypocreomycetidae</taxon>
        <taxon>Hypocreales</taxon>
        <taxon>Nectriaceae</taxon>
        <taxon>Fusarium</taxon>
        <taxon>Fusarium fujikuroi species complex</taxon>
    </lineage>
</organism>
<feature type="domain" description="GPI inositol-deacylase winged helix" evidence="3">
    <location>
        <begin position="828"/>
        <end position="906"/>
    </location>
</feature>
<evidence type="ECO:0000256" key="2">
    <source>
        <dbReference type="SAM" id="MobiDB-lite"/>
    </source>
</evidence>
<evidence type="ECO:0000259" key="4">
    <source>
        <dbReference type="Pfam" id="PF24809"/>
    </source>
</evidence>
<keyword evidence="1" id="KW-0677">Repeat</keyword>
<evidence type="ECO:0000313" key="6">
    <source>
        <dbReference type="EMBL" id="EWG53174.1"/>
    </source>
</evidence>
<dbReference type="EMBL" id="CM000584">
    <property type="protein sequence ID" value="EWG53174.1"/>
    <property type="molecule type" value="Genomic_DNA"/>
</dbReference>
<dbReference type="Pfam" id="PF24883">
    <property type="entry name" value="NPHP3_N"/>
    <property type="match status" value="1"/>
</dbReference>
<evidence type="ECO:0000256" key="1">
    <source>
        <dbReference type="ARBA" id="ARBA00022737"/>
    </source>
</evidence>
<feature type="compositionally biased region" description="Polar residues" evidence="2">
    <location>
        <begin position="1"/>
        <end position="22"/>
    </location>
</feature>
<dbReference type="eggNOG" id="ENOG502RMYB">
    <property type="taxonomic scope" value="Eukaryota"/>
</dbReference>
<protein>
    <submittedName>
        <fullName evidence="6">Uncharacterized protein</fullName>
    </submittedName>
</protein>
<dbReference type="InterPro" id="IPR056884">
    <property type="entry name" value="NPHP3-like_N"/>
</dbReference>
<dbReference type="RefSeq" id="XP_018759365.1">
    <property type="nucleotide sequence ID" value="XM_018906336.1"/>
</dbReference>
<keyword evidence="7" id="KW-1185">Reference proteome</keyword>
<accession>W7MZE6</accession>
<dbReference type="VEuPathDB" id="FungiDB:FVEG_17068"/>
<dbReference type="InterPro" id="IPR036770">
    <property type="entry name" value="Ankyrin_rpt-contain_sf"/>
</dbReference>
<dbReference type="OrthoDB" id="21416at2759"/>
<dbReference type="KEGG" id="fvr:FVEG_17068"/>
<dbReference type="Pfam" id="PF22939">
    <property type="entry name" value="WHD_GPIID"/>
    <property type="match status" value="1"/>
</dbReference>
<evidence type="ECO:0000259" key="3">
    <source>
        <dbReference type="Pfam" id="PF22939"/>
    </source>
</evidence>
<dbReference type="EMBL" id="DS022258">
    <property type="protein sequence ID" value="EWG53174.1"/>
    <property type="molecule type" value="Genomic_DNA"/>
</dbReference>
<proteinExistence type="predicted"/>
<dbReference type="Gene3D" id="1.25.40.20">
    <property type="entry name" value="Ankyrin repeat-containing domain"/>
    <property type="match status" value="1"/>
</dbReference>
<feature type="region of interest" description="Disordered" evidence="2">
    <location>
        <begin position="1"/>
        <end position="33"/>
    </location>
</feature>
<dbReference type="InterPro" id="IPR054471">
    <property type="entry name" value="GPIID_WHD"/>
</dbReference>
<dbReference type="Proteomes" id="UP000009096">
    <property type="component" value="Chromosome 7"/>
</dbReference>
<reference evidence="6 7" key="1">
    <citation type="journal article" date="2010" name="Nature">
        <title>Comparative genomics reveals mobile pathogenicity chromosomes in Fusarium.</title>
        <authorList>
            <person name="Ma L.J."/>
            <person name="van der Does H.C."/>
            <person name="Borkovich K.A."/>
            <person name="Coleman J.J."/>
            <person name="Daboussi M.J."/>
            <person name="Di Pietro A."/>
            <person name="Dufresne M."/>
            <person name="Freitag M."/>
            <person name="Grabherr M."/>
            <person name="Henrissat B."/>
            <person name="Houterman P.M."/>
            <person name="Kang S."/>
            <person name="Shim W.B."/>
            <person name="Woloshuk C."/>
            <person name="Xie X."/>
            <person name="Xu J.R."/>
            <person name="Antoniw J."/>
            <person name="Baker S.E."/>
            <person name="Bluhm B.H."/>
            <person name="Breakspear A."/>
            <person name="Brown D.W."/>
            <person name="Butchko R.A."/>
            <person name="Chapman S."/>
            <person name="Coulson R."/>
            <person name="Coutinho P.M."/>
            <person name="Danchin E.G."/>
            <person name="Diener A."/>
            <person name="Gale L.R."/>
            <person name="Gardiner D.M."/>
            <person name="Goff S."/>
            <person name="Hammond-Kosack K.E."/>
            <person name="Hilburn K."/>
            <person name="Hua-Van A."/>
            <person name="Jonkers W."/>
            <person name="Kazan K."/>
            <person name="Kodira C.D."/>
            <person name="Koehrsen M."/>
            <person name="Kumar L."/>
            <person name="Lee Y.H."/>
            <person name="Li L."/>
            <person name="Manners J.M."/>
            <person name="Miranda-Saavedra D."/>
            <person name="Mukherjee M."/>
            <person name="Park G."/>
            <person name="Park J."/>
            <person name="Park S.Y."/>
            <person name="Proctor R.H."/>
            <person name="Regev A."/>
            <person name="Ruiz-Roldan M.C."/>
            <person name="Sain D."/>
            <person name="Sakthikumar S."/>
            <person name="Sykes S."/>
            <person name="Schwartz D.C."/>
            <person name="Turgeon B.G."/>
            <person name="Wapinski I."/>
            <person name="Yoder O."/>
            <person name="Young S."/>
            <person name="Zeng Q."/>
            <person name="Zhou S."/>
            <person name="Galagan J."/>
            <person name="Cuomo C.A."/>
            <person name="Kistler H.C."/>
            <person name="Rep M."/>
        </authorList>
    </citation>
    <scope>NUCLEOTIDE SEQUENCE [LARGE SCALE GENOMIC DNA]</scope>
    <source>
        <strain evidence="7">M3125 / FGSC 7600</strain>
    </source>
</reference>
<feature type="domain" description="Nephrocystin 3-like N-terminal" evidence="5">
    <location>
        <begin position="536"/>
        <end position="716"/>
    </location>
</feature>
<dbReference type="PANTHER" id="PTHR10039:SF14">
    <property type="entry name" value="NACHT DOMAIN-CONTAINING PROTEIN"/>
    <property type="match status" value="1"/>
</dbReference>
<name>W7MZE6_GIBM7</name>
<dbReference type="InterPro" id="IPR056125">
    <property type="entry name" value="DUF7708"/>
</dbReference>
<evidence type="ECO:0000259" key="5">
    <source>
        <dbReference type="Pfam" id="PF24883"/>
    </source>
</evidence>
<dbReference type="Pfam" id="PF24809">
    <property type="entry name" value="DUF7708"/>
    <property type="match status" value="1"/>
</dbReference>
<dbReference type="PANTHER" id="PTHR10039">
    <property type="entry name" value="AMELOGENIN"/>
    <property type="match status" value="1"/>
</dbReference>
<feature type="region of interest" description="Disordered" evidence="2">
    <location>
        <begin position="1450"/>
        <end position="1469"/>
    </location>
</feature>
<feature type="compositionally biased region" description="Polar residues" evidence="2">
    <location>
        <begin position="1460"/>
        <end position="1469"/>
    </location>
</feature>
<gene>
    <name evidence="6" type="ORF">FVEG_17068</name>
</gene>
<evidence type="ECO:0000313" key="7">
    <source>
        <dbReference type="Proteomes" id="UP000009096"/>
    </source>
</evidence>
<feature type="domain" description="DUF7708" evidence="4">
    <location>
        <begin position="348"/>
        <end position="471"/>
    </location>
</feature>
<dbReference type="GeneID" id="30073944"/>
<sequence>MDQNTFAADENTALTSSRQQTVGAKGSSGVPSWNPVSANQSGCDIFELFEVYRRSANRYINQYFECLDRLPASGTELNAYSRSQEVSTREGSEAERNVWLLKISHDSAVRDLTVLDEILDKAKEQEKPPGRTVSPGAAVWTFACSILAFAFPHKVSSVMFKVGALAGALLFTFDLLRKPPWASRLGPVQHKIQGLIRSFEEGTMRHRDRGLCWWLGLHDAVCLTQSLIGKSASPGGEKTGDPQIAVWRTRHNQALRELFFTPHRTPGLAHDPSKRQSTMASSSTDQVSEVFEKAKADFLNGIKDQKLRSQLQKATTIDDIWDYTEQLQKDQASNKRLRGMKRIGPYIERLQEYAGVIEIFVQVKPDVLALIWGPIKLLLQVSSNLVASFDAILAVMKNMGSILPRFNEFVPLFKNNERLKYVLGLFFQDILDFYLVSLRFFGLTRWKVFFESLWPARRAEIQVIAENIEKHRLLLCNEITLNDILEAHTARKKALEHCAETREFQERQEFHSMETYIRPPSYDEDLDRIRNSRCKGTGTWLVQDQQFVSWAEGKEKSHQVLWLQGIPGAGNPIIFKAHLTLMCHLIGKTFLASTAVDRTKDLGHSLFVFLSYRLNLNSPIPIYHSLIFQLASQDRDLRTVLCSTIMSTTKDLKRDLKGDSKFALNTFTKLLQAAGSTYITIDGLDEIDDCTQQVFLHLILDELKNLPHAKLLISSRRVERIERILKPIAMMLPIGHKNSDCIEAYISHRGRNWLENSYFDCDARTEVRQLLSPLASKADGMFLYARIVLEDVEMLQDLDSIRDQLSALPEGLDEAYERILQRITKHPTAAQKQCKKILSWIACSPVQITRHEMEQALIIQADQRRVPAVRSKLNTLPLCGPLVEVEDEHLKFAHFTVKEYLLRNQKNKILDEGEALLEISTTCLAYLCSDCLDPDLRDDDIERNVISGSYRLLNFAHHQWAECLRLCTRHFRDELPPQLVPLLGHLMLDLANPYYNQDSDTKLGLWSLDNFKSNIDEVKAISHSLDFRSIVATSYDWRLDEEDASWSDFNFTTISVTTIRVHRILQRLLCSGSTHSNNCHCSDIQKHYGLAPNSCPFLSCRFHRFHFKSRALRDEHIRHHDRPFKCALDGCEYSTLGFSSRGQLEHHHVKYHQRQTKFHIPRDLDTLQHEDLKLLVIGYIMRDGVREMEQILPSIISRWLSESAFRSSFEGLLASHGSVTMARLIFGEQISMDDTSCRSFVLRAIQNHNIPVVEWAVSNQLTPLLDIDIVGPYLLPAILASDSIEIFNIWRNYAISSGYADAIFPACLASSKLSPVVELLVASLWIEQYELGNVPAYKSSHLLSYLASGNCSLLLAKALVTCGADANYKRNTSSFPALHYVLRKTSAEAADLVKYLLLSGADPHAFVTRRSGKNKGQRVYPSSMPGAKGIFKWLGKTWDELVEWVAEERRKNAKEAFPPASSTLPADKG</sequence>
<dbReference type="SUPFAM" id="SSF48403">
    <property type="entry name" value="Ankyrin repeat"/>
    <property type="match status" value="1"/>
</dbReference>